<proteinExistence type="predicted"/>
<sequence length="117" mass="12959">MPLGLRSVKRHPAKPNYRLRSSESDLGGENDDPCSPSPCNGLDFNGINASVEISVINRASAIDVKETVNDDMCVLISSFNYQCLHFGDMCGGWRVFPVCLGRRWCRTMYNGCLLPNS</sequence>
<evidence type="ECO:0000313" key="2">
    <source>
        <dbReference type="EnsemblPlants" id="Bo7g057760.1"/>
    </source>
</evidence>
<accession>A0A0D3D7A6</accession>
<dbReference type="Proteomes" id="UP000032141">
    <property type="component" value="Chromosome C7"/>
</dbReference>
<evidence type="ECO:0000256" key="1">
    <source>
        <dbReference type="SAM" id="MobiDB-lite"/>
    </source>
</evidence>
<dbReference type="Gramene" id="Bo7g057760.1">
    <property type="protein sequence ID" value="Bo7g057760.1"/>
    <property type="gene ID" value="Bo7g057760"/>
</dbReference>
<reference evidence="2 3" key="1">
    <citation type="journal article" date="2014" name="Genome Biol.">
        <title>Transcriptome and methylome profiling reveals relics of genome dominance in the mesopolyploid Brassica oleracea.</title>
        <authorList>
            <person name="Parkin I.A."/>
            <person name="Koh C."/>
            <person name="Tang H."/>
            <person name="Robinson S.J."/>
            <person name="Kagale S."/>
            <person name="Clarke W.E."/>
            <person name="Town C.D."/>
            <person name="Nixon J."/>
            <person name="Krishnakumar V."/>
            <person name="Bidwell S.L."/>
            <person name="Denoeud F."/>
            <person name="Belcram H."/>
            <person name="Links M.G."/>
            <person name="Just J."/>
            <person name="Clarke C."/>
            <person name="Bender T."/>
            <person name="Huebert T."/>
            <person name="Mason A.S."/>
            <person name="Pires J.C."/>
            <person name="Barker G."/>
            <person name="Moore J."/>
            <person name="Walley P.G."/>
            <person name="Manoli S."/>
            <person name="Batley J."/>
            <person name="Edwards D."/>
            <person name="Nelson M.N."/>
            <person name="Wang X."/>
            <person name="Paterson A.H."/>
            <person name="King G."/>
            <person name="Bancroft I."/>
            <person name="Chalhoub B."/>
            <person name="Sharpe A.G."/>
        </authorList>
    </citation>
    <scope>NUCLEOTIDE SEQUENCE</scope>
    <source>
        <strain evidence="2 3">cv. TO1000</strain>
    </source>
</reference>
<name>A0A0D3D7A6_BRAOL</name>
<dbReference type="EnsemblPlants" id="Bo7g057760.1">
    <property type="protein sequence ID" value="Bo7g057760.1"/>
    <property type="gene ID" value="Bo7g057760"/>
</dbReference>
<dbReference type="HOGENOM" id="CLU_2088202_0_0_1"/>
<feature type="region of interest" description="Disordered" evidence="1">
    <location>
        <begin position="1"/>
        <end position="35"/>
    </location>
</feature>
<organism evidence="2 3">
    <name type="scientific">Brassica oleracea var. oleracea</name>
    <dbReference type="NCBI Taxonomy" id="109376"/>
    <lineage>
        <taxon>Eukaryota</taxon>
        <taxon>Viridiplantae</taxon>
        <taxon>Streptophyta</taxon>
        <taxon>Embryophyta</taxon>
        <taxon>Tracheophyta</taxon>
        <taxon>Spermatophyta</taxon>
        <taxon>Magnoliopsida</taxon>
        <taxon>eudicotyledons</taxon>
        <taxon>Gunneridae</taxon>
        <taxon>Pentapetalae</taxon>
        <taxon>rosids</taxon>
        <taxon>malvids</taxon>
        <taxon>Brassicales</taxon>
        <taxon>Brassicaceae</taxon>
        <taxon>Brassiceae</taxon>
        <taxon>Brassica</taxon>
    </lineage>
</organism>
<keyword evidence="3" id="KW-1185">Reference proteome</keyword>
<reference evidence="2" key="2">
    <citation type="submission" date="2015-03" db="UniProtKB">
        <authorList>
            <consortium name="EnsemblPlants"/>
        </authorList>
    </citation>
    <scope>IDENTIFICATION</scope>
</reference>
<dbReference type="AlphaFoldDB" id="A0A0D3D7A6"/>
<evidence type="ECO:0000313" key="3">
    <source>
        <dbReference type="Proteomes" id="UP000032141"/>
    </source>
</evidence>
<protein>
    <submittedName>
        <fullName evidence="2">Uncharacterized protein</fullName>
    </submittedName>
</protein>